<evidence type="ECO:0000256" key="2">
    <source>
        <dbReference type="ARBA" id="ARBA00022490"/>
    </source>
</evidence>
<dbReference type="Gene3D" id="3.40.50.2300">
    <property type="match status" value="1"/>
</dbReference>
<dbReference type="InterPro" id="IPR024187">
    <property type="entry name" value="Sig_transdc_resp-reg_cit/mal"/>
</dbReference>
<dbReference type="SMART" id="SM00448">
    <property type="entry name" value="REC"/>
    <property type="match status" value="1"/>
</dbReference>
<evidence type="ECO:0000256" key="1">
    <source>
        <dbReference type="ARBA" id="ARBA00004496"/>
    </source>
</evidence>
<evidence type="ECO:0000256" key="6">
    <source>
        <dbReference type="ARBA" id="ARBA00023125"/>
    </source>
</evidence>
<keyword evidence="8" id="KW-0804">Transcription</keyword>
<dbReference type="EMBL" id="BASE01000089">
    <property type="protein sequence ID" value="GAM15651.1"/>
    <property type="molecule type" value="Genomic_DNA"/>
</dbReference>
<dbReference type="GO" id="GO:0000156">
    <property type="term" value="F:phosphorelay response regulator activity"/>
    <property type="evidence" value="ECO:0007669"/>
    <property type="project" value="TreeGrafter"/>
</dbReference>
<dbReference type="Proteomes" id="UP000031014">
    <property type="component" value="Unassembled WGS sequence"/>
</dbReference>
<sequence>MVMIKAAIAEDDFRVASIHEQFLEKIEGIAVVGKALNAKEAVELLENKEVDVLLLDNYLPDRNGVSMLPVLRKRFENLDIILITASTERKVVEPSIRNGVVDYIVKPVTFERFKEALEKVVRRRELMESNEEFSQAVIDQVFTGGQAVGESDFLPKGIDPLTLGKVEETLSSLTSGINAEDLSEHLGASRTTARRYLEYLISVGKARAELEYGIVGRPERKYYLV</sequence>
<dbReference type="GO" id="GO:0003677">
    <property type="term" value="F:DNA binding"/>
    <property type="evidence" value="ECO:0007669"/>
    <property type="project" value="UniProtKB-KW"/>
</dbReference>
<keyword evidence="2" id="KW-0963">Cytoplasm</keyword>
<keyword evidence="3 9" id="KW-0597">Phosphoprotein</keyword>
<evidence type="ECO:0000259" key="10">
    <source>
        <dbReference type="PROSITE" id="PS50110"/>
    </source>
</evidence>
<dbReference type="SUPFAM" id="SSF52172">
    <property type="entry name" value="CheY-like"/>
    <property type="match status" value="1"/>
</dbReference>
<feature type="modified residue" description="4-aspartylphosphate" evidence="9">
    <location>
        <position position="56"/>
    </location>
</feature>
<dbReference type="PROSITE" id="PS50110">
    <property type="entry name" value="RESPONSE_REGULATORY"/>
    <property type="match status" value="1"/>
</dbReference>
<dbReference type="GO" id="GO:0005737">
    <property type="term" value="C:cytoplasm"/>
    <property type="evidence" value="ECO:0007669"/>
    <property type="project" value="UniProtKB-SubCell"/>
</dbReference>
<dbReference type="AlphaFoldDB" id="A0A0A8XBT8"/>
<dbReference type="Pfam" id="PF20714">
    <property type="entry name" value="HTH_64"/>
    <property type="match status" value="1"/>
</dbReference>
<dbReference type="InterPro" id="IPR001789">
    <property type="entry name" value="Sig_transdc_resp-reg_receiver"/>
</dbReference>
<dbReference type="GO" id="GO:0003700">
    <property type="term" value="F:DNA-binding transcription factor activity"/>
    <property type="evidence" value="ECO:0007669"/>
    <property type="project" value="InterPro"/>
</dbReference>
<evidence type="ECO:0000256" key="4">
    <source>
        <dbReference type="ARBA" id="ARBA00023012"/>
    </source>
</evidence>
<reference evidence="11 12" key="1">
    <citation type="submission" date="2013-06" db="EMBL/GenBank/DDBJ databases">
        <title>Whole genome shotgun sequence of Bacillus selenatarsenatis SF-1.</title>
        <authorList>
            <person name="Kuroda M."/>
            <person name="Sei K."/>
            <person name="Yamashita M."/>
            <person name="Ike M."/>
        </authorList>
    </citation>
    <scope>NUCLEOTIDE SEQUENCE [LARGE SCALE GENOMIC DNA]</scope>
    <source>
        <strain evidence="11 12">SF-1</strain>
    </source>
</reference>
<dbReference type="PANTHER" id="PTHR45526:SF6">
    <property type="entry name" value="TRANSCRIPTIONAL REGULATORY PROTEIN CITT"/>
    <property type="match status" value="1"/>
</dbReference>
<keyword evidence="6" id="KW-0238">DNA-binding</keyword>
<accession>A0A0A8XBT8</accession>
<comment type="caution">
    <text evidence="11">The sequence shown here is derived from an EMBL/GenBank/DDBJ whole genome shotgun (WGS) entry which is preliminary data.</text>
</comment>
<evidence type="ECO:0000256" key="7">
    <source>
        <dbReference type="ARBA" id="ARBA00023159"/>
    </source>
</evidence>
<evidence type="ECO:0000256" key="3">
    <source>
        <dbReference type="ARBA" id="ARBA00022553"/>
    </source>
</evidence>
<dbReference type="STRING" id="1321606.SAMD00020551_3808"/>
<keyword evidence="5" id="KW-0805">Transcription regulation</keyword>
<dbReference type="InterPro" id="IPR048714">
    <property type="entry name" value="DpiA-like_HTH"/>
</dbReference>
<evidence type="ECO:0000256" key="8">
    <source>
        <dbReference type="ARBA" id="ARBA00023163"/>
    </source>
</evidence>
<dbReference type="Pfam" id="PF00072">
    <property type="entry name" value="Response_reg"/>
    <property type="match status" value="1"/>
</dbReference>
<keyword evidence="7" id="KW-0010">Activator</keyword>
<protein>
    <submittedName>
        <fullName evidence="11">Transcriptional regulatory protein CitB, DpiA</fullName>
    </submittedName>
</protein>
<evidence type="ECO:0000313" key="12">
    <source>
        <dbReference type="Proteomes" id="UP000031014"/>
    </source>
</evidence>
<dbReference type="InterPro" id="IPR011006">
    <property type="entry name" value="CheY-like_superfamily"/>
</dbReference>
<dbReference type="PIRSF" id="PIRSF006171">
    <property type="entry name" value="RR_citrat_malat"/>
    <property type="match status" value="1"/>
</dbReference>
<dbReference type="InterPro" id="IPR051271">
    <property type="entry name" value="2C-system_Tx_regulators"/>
</dbReference>
<keyword evidence="12" id="KW-1185">Reference proteome</keyword>
<name>A0A0A8XBT8_MESS1</name>
<gene>
    <name evidence="11" type="ORF">SAMD00020551_3808</name>
</gene>
<feature type="domain" description="Response regulatory" evidence="10">
    <location>
        <begin position="5"/>
        <end position="121"/>
    </location>
</feature>
<evidence type="ECO:0000256" key="9">
    <source>
        <dbReference type="PROSITE-ProRule" id="PRU00169"/>
    </source>
</evidence>
<proteinExistence type="predicted"/>
<evidence type="ECO:0000256" key="5">
    <source>
        <dbReference type="ARBA" id="ARBA00023015"/>
    </source>
</evidence>
<comment type="subcellular location">
    <subcellularLocation>
        <location evidence="1">Cytoplasm</location>
    </subcellularLocation>
</comment>
<keyword evidence="4" id="KW-0902">Two-component regulatory system</keyword>
<evidence type="ECO:0000313" key="11">
    <source>
        <dbReference type="EMBL" id="GAM15651.1"/>
    </source>
</evidence>
<dbReference type="PANTHER" id="PTHR45526">
    <property type="entry name" value="TRANSCRIPTIONAL REGULATORY PROTEIN DPIA"/>
    <property type="match status" value="1"/>
</dbReference>
<organism evidence="11 12">
    <name type="scientific">Mesobacillus selenatarsenatis (strain DSM 18680 / JCM 14380 / FERM P-15431 / SF-1)</name>
    <dbReference type="NCBI Taxonomy" id="1321606"/>
    <lineage>
        <taxon>Bacteria</taxon>
        <taxon>Bacillati</taxon>
        <taxon>Bacillota</taxon>
        <taxon>Bacilli</taxon>
        <taxon>Bacillales</taxon>
        <taxon>Bacillaceae</taxon>
        <taxon>Mesobacillus</taxon>
    </lineage>
</organism>